<dbReference type="KEGG" id="sur:STAUR_7843"/>
<name>E3FNC5_STIAD</name>
<dbReference type="Pfam" id="PF20032">
    <property type="entry name" value="ADYC"/>
    <property type="match status" value="1"/>
</dbReference>
<evidence type="ECO:0000259" key="1">
    <source>
        <dbReference type="Pfam" id="PF20032"/>
    </source>
</evidence>
<evidence type="ECO:0000313" key="3">
    <source>
        <dbReference type="Proteomes" id="UP000001351"/>
    </source>
</evidence>
<protein>
    <submittedName>
        <fullName evidence="2">Conserved uncharacterized protein</fullName>
    </submittedName>
</protein>
<dbReference type="HOGENOM" id="CLU_778076_0_0_7"/>
<dbReference type="EMBL" id="CP002271">
    <property type="protein sequence ID" value="ADO75598.1"/>
    <property type="molecule type" value="Genomic_DNA"/>
</dbReference>
<dbReference type="AlphaFoldDB" id="E3FNC5"/>
<dbReference type="Proteomes" id="UP000001351">
    <property type="component" value="Chromosome"/>
</dbReference>
<organism evidence="2 3">
    <name type="scientific">Stigmatella aurantiaca (strain DW4/3-1)</name>
    <dbReference type="NCBI Taxonomy" id="378806"/>
    <lineage>
        <taxon>Bacteria</taxon>
        <taxon>Pseudomonadati</taxon>
        <taxon>Myxococcota</taxon>
        <taxon>Myxococcia</taxon>
        <taxon>Myxococcales</taxon>
        <taxon>Cystobacterineae</taxon>
        <taxon>Archangiaceae</taxon>
        <taxon>Stigmatella</taxon>
    </lineage>
</organism>
<proteinExistence type="predicted"/>
<dbReference type="InterPro" id="IPR045426">
    <property type="entry name" value="ADYC"/>
</dbReference>
<accession>E3FNC5</accession>
<gene>
    <name evidence="2" type="ordered locus">STAUR_7843</name>
</gene>
<dbReference type="STRING" id="378806.STAUR_7843"/>
<dbReference type="eggNOG" id="COG1357">
    <property type="taxonomic scope" value="Bacteria"/>
</dbReference>
<feature type="domain" description="ADYC" evidence="1">
    <location>
        <begin position="114"/>
        <end position="294"/>
    </location>
</feature>
<evidence type="ECO:0000313" key="2">
    <source>
        <dbReference type="EMBL" id="ADO75598.1"/>
    </source>
</evidence>
<keyword evidence="3" id="KW-1185">Reference proteome</keyword>
<reference evidence="2 3" key="1">
    <citation type="journal article" date="2011" name="Mol. Biol. Evol.">
        <title>Comparative genomic analysis of fruiting body formation in Myxococcales.</title>
        <authorList>
            <person name="Huntley S."/>
            <person name="Hamann N."/>
            <person name="Wegener-Feldbrugge S."/>
            <person name="Treuner-Lange A."/>
            <person name="Kube M."/>
            <person name="Reinhardt R."/>
            <person name="Klages S."/>
            <person name="Muller R."/>
            <person name="Ronning C.M."/>
            <person name="Nierman W.C."/>
            <person name="Sogaard-Andersen L."/>
        </authorList>
    </citation>
    <scope>NUCLEOTIDE SEQUENCE [LARGE SCALE GENOMIC DNA]</scope>
    <source>
        <strain evidence="2 3">DW4/3-1</strain>
    </source>
</reference>
<sequence>MQSGLAGRCPVGARHVVAAALGMWVTVGCGTQGVEDATPETVGGVVAGVAAANGPTLNGRNVNGRNVNGPWMNQMLVSVRYEGAKREGMGLPMSALWLEGSALHGAVRGEELSGQDLVKLHLIGNLEDGSTLPLRIDGVTQGSGVDQDLWAYDVSFQDSKTGAWHPICTTADGSALKAIPLEGTWNYKEGVEGGGSKIHDNTVFTFACDGAALAKCVRFGYKPWQSVGGVSLEEHHQACTRLIRADFCGNGTSYTQDGNWVNLYDTQSVQTDSEPWVAEAEWTSQGATCFTSHTRATQPVQCADGRLVTSCGERFSANTLIISETPPSAQP</sequence>
<dbReference type="OrthoDB" id="8066319at2"/>